<dbReference type="AlphaFoldDB" id="A0A2T9Y6D9"/>
<organism evidence="1 2">
    <name type="scientific">Furculomyces boomerangus</name>
    <dbReference type="NCBI Taxonomy" id="61424"/>
    <lineage>
        <taxon>Eukaryota</taxon>
        <taxon>Fungi</taxon>
        <taxon>Fungi incertae sedis</taxon>
        <taxon>Zoopagomycota</taxon>
        <taxon>Kickxellomycotina</taxon>
        <taxon>Harpellomycetes</taxon>
        <taxon>Harpellales</taxon>
        <taxon>Harpellaceae</taxon>
        <taxon>Furculomyces</taxon>
    </lineage>
</organism>
<dbReference type="Proteomes" id="UP000245699">
    <property type="component" value="Unassembled WGS sequence"/>
</dbReference>
<reference evidence="1 2" key="1">
    <citation type="journal article" date="2018" name="MBio">
        <title>Comparative Genomics Reveals the Core Gene Toolbox for the Fungus-Insect Symbiosis.</title>
        <authorList>
            <person name="Wang Y."/>
            <person name="Stata M."/>
            <person name="Wang W."/>
            <person name="Stajich J.E."/>
            <person name="White M.M."/>
            <person name="Moncalvo J.M."/>
        </authorList>
    </citation>
    <scope>NUCLEOTIDE SEQUENCE [LARGE SCALE GENOMIC DNA]</scope>
    <source>
        <strain evidence="1 2">AUS-77-4</strain>
    </source>
</reference>
<accession>A0A2T9Y6D9</accession>
<evidence type="ECO:0000313" key="2">
    <source>
        <dbReference type="Proteomes" id="UP000245699"/>
    </source>
</evidence>
<sequence length="588" mass="67375">MLNDLCFEILEKIFVLAQNPCLSTVNKKFYSIANTTYIQLEYITCNVSNHVNSLKIQSESSTNRKVIDTDYEASRKIISMLDKYPKLGDKLEIYERLILRGRFVDSCFAKYAVDKALKYKWIDLMEMILSTFKLEPVFDENKCTDIMSRIISISISDHEKTKYKITPFLPSIDIYYLATNRDFIRDEFVECLKLLINLKNKGVSHNYLIDKIQDQVKMQGKEKVCILFDHKKLFDISSEGNSIPLSLLGLLSIEYKNMLLEAIKHSQKLVIDFLLGEEYFAKFKENKGLILPLKEYQDEKHRYFYTSISFGSDDVFSQIIEHFGVNPNECYVILKKVQRFWNWKSIEKLLSFALKPKNTPDEILVYASNGSRFVSKTEVETNLGVWGDDLDITSSRSNFSSRRKADKKALKLVQLCLENGATISQSFYSPVKKAVSDHMLHLTRHYISVLSESGLTLSDAINNKISDIGFRTCDLEFVKLLINSGIKPTINQGAPLIFACSKGRIGIVKLLAFEIAMRRLEINHPGSYSLITSDGTVSHENCMDSFKANSYVLKTDNFMKGLYKECLKVANKNEGDIIIILSEFGYSD</sequence>
<evidence type="ECO:0000313" key="1">
    <source>
        <dbReference type="EMBL" id="PVU87909.1"/>
    </source>
</evidence>
<protein>
    <submittedName>
        <fullName evidence="1">Uncharacterized protein</fullName>
    </submittedName>
</protein>
<gene>
    <name evidence="1" type="ORF">BB559_005820</name>
</gene>
<comment type="caution">
    <text evidence="1">The sequence shown here is derived from an EMBL/GenBank/DDBJ whole genome shotgun (WGS) entry which is preliminary data.</text>
</comment>
<name>A0A2T9Y6D9_9FUNG</name>
<proteinExistence type="predicted"/>
<keyword evidence="2" id="KW-1185">Reference proteome</keyword>
<dbReference type="EMBL" id="MBFT01000679">
    <property type="protein sequence ID" value="PVU87909.1"/>
    <property type="molecule type" value="Genomic_DNA"/>
</dbReference>